<proteinExistence type="predicted"/>
<evidence type="ECO:0000256" key="1">
    <source>
        <dbReference type="SAM" id="MobiDB-lite"/>
    </source>
</evidence>
<dbReference type="GeneID" id="30072287"/>
<accession>W7LSM7</accession>
<protein>
    <submittedName>
        <fullName evidence="2">Uncharacterized protein</fullName>
    </submittedName>
</protein>
<evidence type="ECO:0000313" key="3">
    <source>
        <dbReference type="Proteomes" id="UP000009096"/>
    </source>
</evidence>
<organism evidence="2 3">
    <name type="scientific">Gibberella moniliformis (strain M3125 / FGSC 7600)</name>
    <name type="common">Maize ear and stalk rot fungus</name>
    <name type="synonym">Fusarium verticillioides</name>
    <dbReference type="NCBI Taxonomy" id="334819"/>
    <lineage>
        <taxon>Eukaryota</taxon>
        <taxon>Fungi</taxon>
        <taxon>Dikarya</taxon>
        <taxon>Ascomycota</taxon>
        <taxon>Pezizomycotina</taxon>
        <taxon>Sordariomycetes</taxon>
        <taxon>Hypocreomycetidae</taxon>
        <taxon>Hypocreales</taxon>
        <taxon>Nectriaceae</taxon>
        <taxon>Fusarium</taxon>
        <taxon>Fusarium fujikuroi species complex</taxon>
    </lineage>
</organism>
<feature type="region of interest" description="Disordered" evidence="1">
    <location>
        <begin position="1"/>
        <end position="31"/>
    </location>
</feature>
<dbReference type="Proteomes" id="UP000009096">
    <property type="component" value="Chromosome 2"/>
</dbReference>
<reference evidence="2 3" key="1">
    <citation type="journal article" date="2010" name="Nature">
        <title>Comparative genomics reveals mobile pathogenicity chromosomes in Fusarium.</title>
        <authorList>
            <person name="Ma L.J."/>
            <person name="van der Does H.C."/>
            <person name="Borkovich K.A."/>
            <person name="Coleman J.J."/>
            <person name="Daboussi M.J."/>
            <person name="Di Pietro A."/>
            <person name="Dufresne M."/>
            <person name="Freitag M."/>
            <person name="Grabherr M."/>
            <person name="Henrissat B."/>
            <person name="Houterman P.M."/>
            <person name="Kang S."/>
            <person name="Shim W.B."/>
            <person name="Woloshuk C."/>
            <person name="Xie X."/>
            <person name="Xu J.R."/>
            <person name="Antoniw J."/>
            <person name="Baker S.E."/>
            <person name="Bluhm B.H."/>
            <person name="Breakspear A."/>
            <person name="Brown D.W."/>
            <person name="Butchko R.A."/>
            <person name="Chapman S."/>
            <person name="Coulson R."/>
            <person name="Coutinho P.M."/>
            <person name="Danchin E.G."/>
            <person name="Diener A."/>
            <person name="Gale L.R."/>
            <person name="Gardiner D.M."/>
            <person name="Goff S."/>
            <person name="Hammond-Kosack K.E."/>
            <person name="Hilburn K."/>
            <person name="Hua-Van A."/>
            <person name="Jonkers W."/>
            <person name="Kazan K."/>
            <person name="Kodira C.D."/>
            <person name="Koehrsen M."/>
            <person name="Kumar L."/>
            <person name="Lee Y.H."/>
            <person name="Li L."/>
            <person name="Manners J.M."/>
            <person name="Miranda-Saavedra D."/>
            <person name="Mukherjee M."/>
            <person name="Park G."/>
            <person name="Park J."/>
            <person name="Park S.Y."/>
            <person name="Proctor R.H."/>
            <person name="Regev A."/>
            <person name="Ruiz-Roldan M.C."/>
            <person name="Sain D."/>
            <person name="Sakthikumar S."/>
            <person name="Sykes S."/>
            <person name="Schwartz D.C."/>
            <person name="Turgeon B.G."/>
            <person name="Wapinski I."/>
            <person name="Yoder O."/>
            <person name="Young S."/>
            <person name="Zeng Q."/>
            <person name="Zhou S."/>
            <person name="Galagan J."/>
            <person name="Cuomo C.A."/>
            <person name="Kistler H.C."/>
            <person name="Rep M."/>
        </authorList>
    </citation>
    <scope>NUCLEOTIDE SEQUENCE [LARGE SCALE GENOMIC DNA]</scope>
    <source>
        <strain evidence="3">M3125 / FGSC 7600</strain>
    </source>
</reference>
<dbReference type="EMBL" id="DS022245">
    <property type="protein sequence ID" value="EWG42238.1"/>
    <property type="molecule type" value="Genomic_DNA"/>
</dbReference>
<gene>
    <name evidence="2" type="ORF">FVEG_15411</name>
</gene>
<keyword evidence="3" id="KW-1185">Reference proteome</keyword>
<dbReference type="KEGG" id="fvr:FVEG_15411"/>
<dbReference type="EMBL" id="CM000579">
    <property type="protein sequence ID" value="EWG42238.1"/>
    <property type="molecule type" value="Genomic_DNA"/>
</dbReference>
<dbReference type="AlphaFoldDB" id="W7LSM7"/>
<evidence type="ECO:0000313" key="2">
    <source>
        <dbReference type="EMBL" id="EWG42238.1"/>
    </source>
</evidence>
<dbReference type="VEuPathDB" id="FungiDB:FVEG_15411"/>
<sequence>MSRDAMRNVGVRRRRDRYSDNSKQTVEQQTRELHKLPEAGNTVDKIV</sequence>
<dbReference type="RefSeq" id="XP_018748429.1">
    <property type="nucleotide sequence ID" value="XM_018904537.1"/>
</dbReference>
<name>W7LSM7_GIBM7</name>